<evidence type="ECO:0000256" key="8">
    <source>
        <dbReference type="PROSITE-ProRule" id="PRU00042"/>
    </source>
</evidence>
<sequence length="451" mass="52737">MDSPDQKNKKVHACPFNGCTAVFNRPYRLAQHRLVHVNIKPFQCSHKNCTKEYTSKSHLDRHINSAHKETEIDILHCCPKCMKKYVNRQNLKRHMKVSHTENNKPFSCDICKLYFKKKHQLRAHMYIHNGIKTFRCLLCDREFVTLYEKKKHMRNHKTYTCEHCDIKFNRWTDLMTHKKKEHQGSEYICNDCGKVFKERQHIIRHVKKHVPNAPKKMFYCTHQNCHRHYSRNSNLKQHILIKHEGMTFNCTFCEAKLSTKAKLNEHVARHYQPALLDNRKATKTRIRKTRKDRNTMKTSSVIKLGGIVNQNKEENNTTKKSEAIPISEETFVSENETLLSSNDLSNETPVISKDMCNACEDNLSNIKQISNSSVNKINNNIENNFTNTDILCTLKDSVLKEKRTDPHKTVTSDNYIMSNESSNNETFFSAGNISHNFIEVNFPPNITQSIL</sequence>
<evidence type="ECO:0000256" key="6">
    <source>
        <dbReference type="ARBA" id="ARBA00023125"/>
    </source>
</evidence>
<dbReference type="GO" id="GO:0010468">
    <property type="term" value="P:regulation of gene expression"/>
    <property type="evidence" value="ECO:0007669"/>
    <property type="project" value="TreeGrafter"/>
</dbReference>
<dbReference type="InterPro" id="IPR013087">
    <property type="entry name" value="Znf_C2H2_type"/>
</dbReference>
<keyword evidence="2" id="KW-0479">Metal-binding</keyword>
<feature type="domain" description="C2H2-type" evidence="9">
    <location>
        <begin position="76"/>
        <end position="104"/>
    </location>
</feature>
<feature type="domain" description="C2H2-type" evidence="9">
    <location>
        <begin position="12"/>
        <end position="41"/>
    </location>
</feature>
<dbReference type="PROSITE" id="PS00028">
    <property type="entry name" value="ZINC_FINGER_C2H2_1"/>
    <property type="match status" value="9"/>
</dbReference>
<keyword evidence="4 8" id="KW-0863">Zinc-finger</keyword>
<name>A0A8J9Y8P5_9NEOP</name>
<dbReference type="GO" id="GO:0008270">
    <property type="term" value="F:zinc ion binding"/>
    <property type="evidence" value="ECO:0007669"/>
    <property type="project" value="UniProtKB-KW"/>
</dbReference>
<feature type="domain" description="C2H2-type" evidence="9">
    <location>
        <begin position="134"/>
        <end position="156"/>
    </location>
</feature>
<keyword evidence="3" id="KW-0677">Repeat</keyword>
<proteinExistence type="predicted"/>
<evidence type="ECO:0000256" key="7">
    <source>
        <dbReference type="ARBA" id="ARBA00023242"/>
    </source>
</evidence>
<dbReference type="Pfam" id="PF00096">
    <property type="entry name" value="zf-C2H2"/>
    <property type="match status" value="3"/>
</dbReference>
<dbReference type="InterPro" id="IPR050331">
    <property type="entry name" value="Zinc_finger"/>
</dbReference>
<keyword evidence="11" id="KW-1185">Reference proteome</keyword>
<accession>A0A8J9Y8P5</accession>
<evidence type="ECO:0000256" key="5">
    <source>
        <dbReference type="ARBA" id="ARBA00022833"/>
    </source>
</evidence>
<feature type="domain" description="C2H2-type" evidence="9">
    <location>
        <begin position="187"/>
        <end position="214"/>
    </location>
</feature>
<protein>
    <recommendedName>
        <fullName evidence="9">C2H2-type domain-containing protein</fullName>
    </recommendedName>
</protein>
<dbReference type="PROSITE" id="PS50157">
    <property type="entry name" value="ZINC_FINGER_C2H2_2"/>
    <property type="match status" value="8"/>
</dbReference>
<evidence type="ECO:0000256" key="2">
    <source>
        <dbReference type="ARBA" id="ARBA00022723"/>
    </source>
</evidence>
<dbReference type="InterPro" id="IPR036236">
    <property type="entry name" value="Znf_C2H2_sf"/>
</dbReference>
<dbReference type="AlphaFoldDB" id="A0A8J9Y8P5"/>
<evidence type="ECO:0000256" key="1">
    <source>
        <dbReference type="ARBA" id="ARBA00004123"/>
    </source>
</evidence>
<evidence type="ECO:0000259" key="9">
    <source>
        <dbReference type="PROSITE" id="PS50157"/>
    </source>
</evidence>
<evidence type="ECO:0000256" key="4">
    <source>
        <dbReference type="ARBA" id="ARBA00022771"/>
    </source>
</evidence>
<feature type="domain" description="C2H2-type" evidence="9">
    <location>
        <begin position="218"/>
        <end position="248"/>
    </location>
</feature>
<keyword evidence="5" id="KW-0862">Zinc</keyword>
<dbReference type="GO" id="GO:0005634">
    <property type="term" value="C:nucleus"/>
    <property type="evidence" value="ECO:0007669"/>
    <property type="project" value="UniProtKB-SubCell"/>
</dbReference>
<dbReference type="Proteomes" id="UP000838878">
    <property type="component" value="Chromosome 2"/>
</dbReference>
<feature type="domain" description="C2H2-type" evidence="9">
    <location>
        <begin position="42"/>
        <end position="72"/>
    </location>
</feature>
<dbReference type="PANTHER" id="PTHR16515">
    <property type="entry name" value="PR DOMAIN ZINC FINGER PROTEIN"/>
    <property type="match status" value="1"/>
</dbReference>
<feature type="domain" description="C2H2-type" evidence="9">
    <location>
        <begin position="159"/>
        <end position="187"/>
    </location>
</feature>
<gene>
    <name evidence="10" type="ORF">BINO364_LOCUS7620</name>
</gene>
<dbReference type="OrthoDB" id="2687452at2759"/>
<keyword evidence="6" id="KW-0238">DNA-binding</keyword>
<dbReference type="SUPFAM" id="SSF57667">
    <property type="entry name" value="beta-beta-alpha zinc fingers"/>
    <property type="match status" value="3"/>
</dbReference>
<dbReference type="GO" id="GO:0003677">
    <property type="term" value="F:DNA binding"/>
    <property type="evidence" value="ECO:0007669"/>
    <property type="project" value="UniProtKB-KW"/>
</dbReference>
<comment type="subcellular location">
    <subcellularLocation>
        <location evidence="1">Nucleus</location>
    </subcellularLocation>
</comment>
<dbReference type="EMBL" id="OV170222">
    <property type="protein sequence ID" value="CAH0721529.1"/>
    <property type="molecule type" value="Genomic_DNA"/>
</dbReference>
<evidence type="ECO:0000313" key="10">
    <source>
        <dbReference type="EMBL" id="CAH0721529.1"/>
    </source>
</evidence>
<keyword evidence="7" id="KW-0539">Nucleus</keyword>
<feature type="non-terminal residue" evidence="10">
    <location>
        <position position="451"/>
    </location>
</feature>
<organism evidence="10 11">
    <name type="scientific">Brenthis ino</name>
    <name type="common">lesser marbled fritillary</name>
    <dbReference type="NCBI Taxonomy" id="405034"/>
    <lineage>
        <taxon>Eukaryota</taxon>
        <taxon>Metazoa</taxon>
        <taxon>Ecdysozoa</taxon>
        <taxon>Arthropoda</taxon>
        <taxon>Hexapoda</taxon>
        <taxon>Insecta</taxon>
        <taxon>Pterygota</taxon>
        <taxon>Neoptera</taxon>
        <taxon>Endopterygota</taxon>
        <taxon>Lepidoptera</taxon>
        <taxon>Glossata</taxon>
        <taxon>Ditrysia</taxon>
        <taxon>Papilionoidea</taxon>
        <taxon>Nymphalidae</taxon>
        <taxon>Heliconiinae</taxon>
        <taxon>Argynnini</taxon>
        <taxon>Brenthis</taxon>
    </lineage>
</organism>
<dbReference type="Gene3D" id="3.30.160.60">
    <property type="entry name" value="Classic Zinc Finger"/>
    <property type="match status" value="6"/>
</dbReference>
<evidence type="ECO:0000313" key="11">
    <source>
        <dbReference type="Proteomes" id="UP000838878"/>
    </source>
</evidence>
<dbReference type="PANTHER" id="PTHR16515:SF49">
    <property type="entry name" value="GASTRULA ZINC FINGER PROTEIN XLCGF49.1-LIKE-RELATED"/>
    <property type="match status" value="1"/>
</dbReference>
<reference evidence="10" key="1">
    <citation type="submission" date="2021-12" db="EMBL/GenBank/DDBJ databases">
        <authorList>
            <person name="Martin H S."/>
        </authorList>
    </citation>
    <scope>NUCLEOTIDE SEQUENCE</scope>
</reference>
<evidence type="ECO:0000256" key="3">
    <source>
        <dbReference type="ARBA" id="ARBA00022737"/>
    </source>
</evidence>
<feature type="domain" description="C2H2-type" evidence="9">
    <location>
        <begin position="106"/>
        <end position="133"/>
    </location>
</feature>
<dbReference type="SMART" id="SM00355">
    <property type="entry name" value="ZnF_C2H2"/>
    <property type="match status" value="9"/>
</dbReference>